<organism evidence="1 2">
    <name type="scientific">Paramecium sonneborni</name>
    <dbReference type="NCBI Taxonomy" id="65129"/>
    <lineage>
        <taxon>Eukaryota</taxon>
        <taxon>Sar</taxon>
        <taxon>Alveolata</taxon>
        <taxon>Ciliophora</taxon>
        <taxon>Intramacronucleata</taxon>
        <taxon>Oligohymenophorea</taxon>
        <taxon>Peniculida</taxon>
        <taxon>Parameciidae</taxon>
        <taxon>Paramecium</taxon>
    </lineage>
</organism>
<reference evidence="1" key="1">
    <citation type="submission" date="2021-01" db="EMBL/GenBank/DDBJ databases">
        <authorList>
            <consortium name="Genoscope - CEA"/>
            <person name="William W."/>
        </authorList>
    </citation>
    <scope>NUCLEOTIDE SEQUENCE</scope>
</reference>
<dbReference type="AlphaFoldDB" id="A0A8S1PFB4"/>
<dbReference type="Proteomes" id="UP000692954">
    <property type="component" value="Unassembled WGS sequence"/>
</dbReference>
<gene>
    <name evidence="1" type="ORF">PSON_ATCC_30995.1.T0760153</name>
</gene>
<comment type="caution">
    <text evidence="1">The sequence shown here is derived from an EMBL/GenBank/DDBJ whole genome shotgun (WGS) entry which is preliminary data.</text>
</comment>
<evidence type="ECO:0000313" key="2">
    <source>
        <dbReference type="Proteomes" id="UP000692954"/>
    </source>
</evidence>
<proteinExistence type="predicted"/>
<sequence>MISCQQSYSHEGRSQNIQIALILHQQGKYNESIKEYTKVIEVNFQYPQIKEMLIRN</sequence>
<evidence type="ECO:0008006" key="3">
    <source>
        <dbReference type="Google" id="ProtNLM"/>
    </source>
</evidence>
<dbReference type="EMBL" id="CAJJDN010000076">
    <property type="protein sequence ID" value="CAD8101745.1"/>
    <property type="molecule type" value="Genomic_DNA"/>
</dbReference>
<keyword evidence="2" id="KW-1185">Reference proteome</keyword>
<protein>
    <recommendedName>
        <fullName evidence="3">Tetratricopeptide repeat protein</fullName>
    </recommendedName>
</protein>
<name>A0A8S1PFB4_9CILI</name>
<evidence type="ECO:0000313" key="1">
    <source>
        <dbReference type="EMBL" id="CAD8101745.1"/>
    </source>
</evidence>
<accession>A0A8S1PFB4</accession>